<evidence type="ECO:0000313" key="5">
    <source>
        <dbReference type="Proteomes" id="UP000823521"/>
    </source>
</evidence>
<dbReference type="Gene3D" id="3.40.630.30">
    <property type="match status" value="1"/>
</dbReference>
<dbReference type="Pfam" id="PF00583">
    <property type="entry name" value="Acetyltransf_1"/>
    <property type="match status" value="1"/>
</dbReference>
<evidence type="ECO:0000259" key="3">
    <source>
        <dbReference type="PROSITE" id="PS51186"/>
    </source>
</evidence>
<dbReference type="InterPro" id="IPR000182">
    <property type="entry name" value="GNAT_dom"/>
</dbReference>
<keyword evidence="1" id="KW-0808">Transferase</keyword>
<organism evidence="4 5">
    <name type="scientific">Micromonospora echinofusca</name>
    <dbReference type="NCBI Taxonomy" id="47858"/>
    <lineage>
        <taxon>Bacteria</taxon>
        <taxon>Bacillati</taxon>
        <taxon>Actinomycetota</taxon>
        <taxon>Actinomycetes</taxon>
        <taxon>Micromonosporales</taxon>
        <taxon>Micromonosporaceae</taxon>
        <taxon>Micromonospora</taxon>
    </lineage>
</organism>
<dbReference type="PANTHER" id="PTHR43877">
    <property type="entry name" value="AMINOALKYLPHOSPHONATE N-ACETYLTRANSFERASE-RELATED-RELATED"/>
    <property type="match status" value="1"/>
</dbReference>
<protein>
    <submittedName>
        <fullName evidence="4">GNAT family N-acetyltransferase</fullName>
    </submittedName>
</protein>
<keyword evidence="5" id="KW-1185">Reference proteome</keyword>
<dbReference type="SUPFAM" id="SSF55729">
    <property type="entry name" value="Acyl-CoA N-acyltransferases (Nat)"/>
    <property type="match status" value="1"/>
</dbReference>
<dbReference type="CDD" id="cd04301">
    <property type="entry name" value="NAT_SF"/>
    <property type="match status" value="1"/>
</dbReference>
<keyword evidence="2" id="KW-0012">Acyltransferase</keyword>
<comment type="caution">
    <text evidence="4">The sequence shown here is derived from an EMBL/GenBank/DDBJ whole genome shotgun (WGS) entry which is preliminary data.</text>
</comment>
<sequence>MWWADRVTDAATINRAGLDDAGEILTVQRAAYVTEAQLYHDPHLVPLVETLAEVRAALVDPGTVVLAARLGDRLVGSVRARIAADGTCHIARLSVAPDQQGRGLGGRLLDAAEHAGRAAGATRFELFTGASSETNLRLYRRHGFLAYDHRPAGDGLMMTWLEKRAPC</sequence>
<evidence type="ECO:0000313" key="4">
    <source>
        <dbReference type="EMBL" id="MBO4209490.1"/>
    </source>
</evidence>
<name>A0ABS3VYA0_MICEH</name>
<reference evidence="4 5" key="1">
    <citation type="submission" date="2019-12" db="EMBL/GenBank/DDBJ databases">
        <title>Whole genome sequencing of endophytic Actinobacterium Micromonospora sp. MPMI6T.</title>
        <authorList>
            <person name="Evv R."/>
            <person name="Podile A.R."/>
        </authorList>
    </citation>
    <scope>NUCLEOTIDE SEQUENCE [LARGE SCALE GENOMIC DNA]</scope>
    <source>
        <strain evidence="4 5">MPMI6</strain>
    </source>
</reference>
<evidence type="ECO:0000256" key="1">
    <source>
        <dbReference type="ARBA" id="ARBA00022679"/>
    </source>
</evidence>
<dbReference type="PANTHER" id="PTHR43877:SF2">
    <property type="entry name" value="AMINOALKYLPHOSPHONATE N-ACETYLTRANSFERASE-RELATED"/>
    <property type="match status" value="1"/>
</dbReference>
<dbReference type="PROSITE" id="PS51186">
    <property type="entry name" value="GNAT"/>
    <property type="match status" value="1"/>
</dbReference>
<gene>
    <name evidence="4" type="ORF">GSF22_26375</name>
</gene>
<dbReference type="Proteomes" id="UP000823521">
    <property type="component" value="Unassembled WGS sequence"/>
</dbReference>
<proteinExistence type="predicted"/>
<dbReference type="EMBL" id="WVUH01000307">
    <property type="protein sequence ID" value="MBO4209490.1"/>
    <property type="molecule type" value="Genomic_DNA"/>
</dbReference>
<feature type="domain" description="N-acetyltransferase" evidence="3">
    <location>
        <begin position="22"/>
        <end position="166"/>
    </location>
</feature>
<accession>A0ABS3VYA0</accession>
<dbReference type="InterPro" id="IPR050832">
    <property type="entry name" value="Bact_Acetyltransf"/>
</dbReference>
<evidence type="ECO:0000256" key="2">
    <source>
        <dbReference type="ARBA" id="ARBA00023315"/>
    </source>
</evidence>
<dbReference type="InterPro" id="IPR016181">
    <property type="entry name" value="Acyl_CoA_acyltransferase"/>
</dbReference>